<dbReference type="RefSeq" id="XP_045952230.1">
    <property type="nucleotide sequence ID" value="XM_046094954.1"/>
</dbReference>
<keyword evidence="2 4" id="KW-0863">Zinc-finger</keyword>
<keyword evidence="3" id="KW-0862">Zinc</keyword>
<sequence length="77" mass="8843">MRICHGCGKKAASLQRCGKCSSFWYCNRACQVAGWNENGHKADCKLLKDPDLRELFVLKWDEFDSHIRFPLQAAKDP</sequence>
<protein>
    <recommendedName>
        <fullName evidence="5">MYND-type domain-containing protein</fullName>
    </recommendedName>
</protein>
<evidence type="ECO:0000313" key="6">
    <source>
        <dbReference type="EMBL" id="KAH6645716.1"/>
    </source>
</evidence>
<dbReference type="GeneID" id="70123847"/>
<organism evidence="6 7">
    <name type="scientific">Truncatella angustata</name>
    <dbReference type="NCBI Taxonomy" id="152316"/>
    <lineage>
        <taxon>Eukaryota</taxon>
        <taxon>Fungi</taxon>
        <taxon>Dikarya</taxon>
        <taxon>Ascomycota</taxon>
        <taxon>Pezizomycotina</taxon>
        <taxon>Sordariomycetes</taxon>
        <taxon>Xylariomycetidae</taxon>
        <taxon>Amphisphaeriales</taxon>
        <taxon>Sporocadaceae</taxon>
        <taxon>Truncatella</taxon>
    </lineage>
</organism>
<reference evidence="6" key="1">
    <citation type="journal article" date="2021" name="Nat. Commun.">
        <title>Genetic determinants of endophytism in the Arabidopsis root mycobiome.</title>
        <authorList>
            <person name="Mesny F."/>
            <person name="Miyauchi S."/>
            <person name="Thiergart T."/>
            <person name="Pickel B."/>
            <person name="Atanasova L."/>
            <person name="Karlsson M."/>
            <person name="Huettel B."/>
            <person name="Barry K.W."/>
            <person name="Haridas S."/>
            <person name="Chen C."/>
            <person name="Bauer D."/>
            <person name="Andreopoulos W."/>
            <person name="Pangilinan J."/>
            <person name="LaButti K."/>
            <person name="Riley R."/>
            <person name="Lipzen A."/>
            <person name="Clum A."/>
            <person name="Drula E."/>
            <person name="Henrissat B."/>
            <person name="Kohler A."/>
            <person name="Grigoriev I.V."/>
            <person name="Martin F.M."/>
            <person name="Hacquard S."/>
        </authorList>
    </citation>
    <scope>NUCLEOTIDE SEQUENCE</scope>
    <source>
        <strain evidence="6">MPI-SDFR-AT-0073</strain>
    </source>
</reference>
<evidence type="ECO:0000256" key="2">
    <source>
        <dbReference type="ARBA" id="ARBA00022771"/>
    </source>
</evidence>
<accession>A0A9P8RM96</accession>
<dbReference type="Proteomes" id="UP000758603">
    <property type="component" value="Unassembled WGS sequence"/>
</dbReference>
<dbReference type="Pfam" id="PF01753">
    <property type="entry name" value="zf-MYND"/>
    <property type="match status" value="1"/>
</dbReference>
<dbReference type="AlphaFoldDB" id="A0A9P8RM96"/>
<dbReference type="PROSITE" id="PS50865">
    <property type="entry name" value="ZF_MYND_2"/>
    <property type="match status" value="1"/>
</dbReference>
<evidence type="ECO:0000256" key="3">
    <source>
        <dbReference type="ARBA" id="ARBA00022833"/>
    </source>
</evidence>
<name>A0A9P8RM96_9PEZI</name>
<proteinExistence type="predicted"/>
<evidence type="ECO:0000259" key="5">
    <source>
        <dbReference type="PROSITE" id="PS50865"/>
    </source>
</evidence>
<dbReference type="PROSITE" id="PS01360">
    <property type="entry name" value="ZF_MYND_1"/>
    <property type="match status" value="1"/>
</dbReference>
<evidence type="ECO:0000256" key="1">
    <source>
        <dbReference type="ARBA" id="ARBA00022723"/>
    </source>
</evidence>
<evidence type="ECO:0000256" key="4">
    <source>
        <dbReference type="PROSITE-ProRule" id="PRU00134"/>
    </source>
</evidence>
<dbReference type="SUPFAM" id="SSF144232">
    <property type="entry name" value="HIT/MYND zinc finger-like"/>
    <property type="match status" value="1"/>
</dbReference>
<dbReference type="OrthoDB" id="265717at2759"/>
<dbReference type="EMBL" id="JAGPXC010000011">
    <property type="protein sequence ID" value="KAH6645716.1"/>
    <property type="molecule type" value="Genomic_DNA"/>
</dbReference>
<keyword evidence="7" id="KW-1185">Reference proteome</keyword>
<dbReference type="InterPro" id="IPR002893">
    <property type="entry name" value="Znf_MYND"/>
</dbReference>
<keyword evidence="1" id="KW-0479">Metal-binding</keyword>
<dbReference type="Gene3D" id="6.10.140.2220">
    <property type="match status" value="1"/>
</dbReference>
<feature type="domain" description="MYND-type" evidence="5">
    <location>
        <begin position="4"/>
        <end position="44"/>
    </location>
</feature>
<evidence type="ECO:0000313" key="7">
    <source>
        <dbReference type="Proteomes" id="UP000758603"/>
    </source>
</evidence>
<dbReference type="GO" id="GO:0008270">
    <property type="term" value="F:zinc ion binding"/>
    <property type="evidence" value="ECO:0007669"/>
    <property type="project" value="UniProtKB-KW"/>
</dbReference>
<gene>
    <name evidence="6" type="ORF">BKA67DRAFT_123551</name>
</gene>
<comment type="caution">
    <text evidence="6">The sequence shown here is derived from an EMBL/GenBank/DDBJ whole genome shotgun (WGS) entry which is preliminary data.</text>
</comment>